<dbReference type="EMBL" id="VSRR010006372">
    <property type="protein sequence ID" value="MPC44637.1"/>
    <property type="molecule type" value="Genomic_DNA"/>
</dbReference>
<keyword evidence="3" id="KW-1185">Reference proteome</keyword>
<protein>
    <submittedName>
        <fullName evidence="2">Uncharacterized protein</fullName>
    </submittedName>
</protein>
<dbReference type="AlphaFoldDB" id="A0A5B7FGH8"/>
<accession>A0A5B7FGH8</accession>
<feature type="region of interest" description="Disordered" evidence="1">
    <location>
        <begin position="273"/>
        <end position="294"/>
    </location>
</feature>
<evidence type="ECO:0000313" key="3">
    <source>
        <dbReference type="Proteomes" id="UP000324222"/>
    </source>
</evidence>
<dbReference type="Proteomes" id="UP000324222">
    <property type="component" value="Unassembled WGS sequence"/>
</dbReference>
<sequence length="294" mass="33598">MNPKTTATGLYIAFHELIQSRKDFKDAKVLLLCPKINRAAITSLLKKLTVPEEGRKEIFTIIDKYCDKDTKSLKRLCQKLLKTHKDLTKYDNMFLYLTGLLTHQGSSKLQEYSADLMKEMERRVPGNQSIEICDGHTGAAMVLFKYLDVNTPVKIILENEVSYVPYLDDMLHELSKRKCEVELSLRHQWKHEQCGFSDNHLNCLYMERKKTKRIHVMPDVQPDNLPELSFLSAKSKDVKHATLFVSKVGSNWIRMCNVIRALLPVDGNVVEEETQPPAIHQPATSQASSHLSAS</sequence>
<reference evidence="2 3" key="1">
    <citation type="submission" date="2019-05" db="EMBL/GenBank/DDBJ databases">
        <title>Another draft genome of Portunus trituberculatus and its Hox gene families provides insights of decapod evolution.</title>
        <authorList>
            <person name="Jeong J.-H."/>
            <person name="Song I."/>
            <person name="Kim S."/>
            <person name="Choi T."/>
            <person name="Kim D."/>
            <person name="Ryu S."/>
            <person name="Kim W."/>
        </authorList>
    </citation>
    <scope>NUCLEOTIDE SEQUENCE [LARGE SCALE GENOMIC DNA]</scope>
    <source>
        <tissue evidence="2">Muscle</tissue>
    </source>
</reference>
<feature type="compositionally biased region" description="Polar residues" evidence="1">
    <location>
        <begin position="282"/>
        <end position="294"/>
    </location>
</feature>
<gene>
    <name evidence="2" type="ORF">E2C01_038314</name>
</gene>
<name>A0A5B7FGH8_PORTR</name>
<comment type="caution">
    <text evidence="2">The sequence shown here is derived from an EMBL/GenBank/DDBJ whole genome shotgun (WGS) entry which is preliminary data.</text>
</comment>
<proteinExistence type="predicted"/>
<evidence type="ECO:0000256" key="1">
    <source>
        <dbReference type="SAM" id="MobiDB-lite"/>
    </source>
</evidence>
<evidence type="ECO:0000313" key="2">
    <source>
        <dbReference type="EMBL" id="MPC44637.1"/>
    </source>
</evidence>
<organism evidence="2 3">
    <name type="scientific">Portunus trituberculatus</name>
    <name type="common">Swimming crab</name>
    <name type="synonym">Neptunus trituberculatus</name>
    <dbReference type="NCBI Taxonomy" id="210409"/>
    <lineage>
        <taxon>Eukaryota</taxon>
        <taxon>Metazoa</taxon>
        <taxon>Ecdysozoa</taxon>
        <taxon>Arthropoda</taxon>
        <taxon>Crustacea</taxon>
        <taxon>Multicrustacea</taxon>
        <taxon>Malacostraca</taxon>
        <taxon>Eumalacostraca</taxon>
        <taxon>Eucarida</taxon>
        <taxon>Decapoda</taxon>
        <taxon>Pleocyemata</taxon>
        <taxon>Brachyura</taxon>
        <taxon>Eubrachyura</taxon>
        <taxon>Portunoidea</taxon>
        <taxon>Portunidae</taxon>
        <taxon>Portuninae</taxon>
        <taxon>Portunus</taxon>
    </lineage>
</organism>